<organism evidence="1">
    <name type="scientific">marine sediment metagenome</name>
    <dbReference type="NCBI Taxonomy" id="412755"/>
    <lineage>
        <taxon>unclassified sequences</taxon>
        <taxon>metagenomes</taxon>
        <taxon>ecological metagenomes</taxon>
    </lineage>
</organism>
<protein>
    <submittedName>
        <fullName evidence="1">Uncharacterized protein</fullName>
    </submittedName>
</protein>
<comment type="caution">
    <text evidence="1">The sequence shown here is derived from an EMBL/GenBank/DDBJ whole genome shotgun (WGS) entry which is preliminary data.</text>
</comment>
<reference evidence="1" key="1">
    <citation type="journal article" date="2014" name="Front. Microbiol.">
        <title>High frequency of phylogenetically diverse reductive dehalogenase-homologous genes in deep subseafloor sedimentary metagenomes.</title>
        <authorList>
            <person name="Kawai M."/>
            <person name="Futagami T."/>
            <person name="Toyoda A."/>
            <person name="Takaki Y."/>
            <person name="Nishi S."/>
            <person name="Hori S."/>
            <person name="Arai W."/>
            <person name="Tsubouchi T."/>
            <person name="Morono Y."/>
            <person name="Uchiyama I."/>
            <person name="Ito T."/>
            <person name="Fujiyama A."/>
            <person name="Inagaki F."/>
            <person name="Takami H."/>
        </authorList>
    </citation>
    <scope>NUCLEOTIDE SEQUENCE</scope>
    <source>
        <strain evidence="1">Expedition CK06-06</strain>
    </source>
</reference>
<dbReference type="AlphaFoldDB" id="X0T2E8"/>
<feature type="non-terminal residue" evidence="1">
    <location>
        <position position="107"/>
    </location>
</feature>
<name>X0T2E8_9ZZZZ</name>
<evidence type="ECO:0000313" key="1">
    <source>
        <dbReference type="EMBL" id="GAF70225.1"/>
    </source>
</evidence>
<accession>X0T2E8</accession>
<gene>
    <name evidence="1" type="ORF">S01H1_07625</name>
</gene>
<proteinExistence type="predicted"/>
<dbReference type="EMBL" id="BARS01003924">
    <property type="protein sequence ID" value="GAF70225.1"/>
    <property type="molecule type" value="Genomic_DNA"/>
</dbReference>
<sequence length="107" mass="11517">MATRAQITDLRLLVNDPPGFVTITEVANAIALPATPAQGTCYYQTDVARYKATEKESGAVAADYESQRIQVSDSIIGDLIDELGADAARCRVLWQITTKLGADMQLA</sequence>